<dbReference type="AlphaFoldDB" id="A0A917JPP3"/>
<gene>
    <name evidence="1" type="ORF">GCM10007966_05650</name>
</gene>
<organism evidence="1 2">
    <name type="scientific">Legionella impletisoli</name>
    <dbReference type="NCBI Taxonomy" id="343510"/>
    <lineage>
        <taxon>Bacteria</taxon>
        <taxon>Pseudomonadati</taxon>
        <taxon>Pseudomonadota</taxon>
        <taxon>Gammaproteobacteria</taxon>
        <taxon>Legionellales</taxon>
        <taxon>Legionellaceae</taxon>
        <taxon>Legionella</taxon>
    </lineage>
</organism>
<protein>
    <submittedName>
        <fullName evidence="1">Uncharacterized protein</fullName>
    </submittedName>
</protein>
<reference evidence="1" key="1">
    <citation type="journal article" date="2014" name="Int. J. Syst. Evol. Microbiol.">
        <title>Complete genome sequence of Corynebacterium casei LMG S-19264T (=DSM 44701T), isolated from a smear-ripened cheese.</title>
        <authorList>
            <consortium name="US DOE Joint Genome Institute (JGI-PGF)"/>
            <person name="Walter F."/>
            <person name="Albersmeier A."/>
            <person name="Kalinowski J."/>
            <person name="Ruckert C."/>
        </authorList>
    </citation>
    <scope>NUCLEOTIDE SEQUENCE</scope>
    <source>
        <strain evidence="1">JCM 13919</strain>
    </source>
</reference>
<sequence length="158" mass="18001">MILHRKMTRALSIVPLEDSFSKSAFAGNIFVSKQTKTDCWGILEHPSQAIIKRYSYDESHVTKGFFMGNKSINLTSCPSAYSFSEYVVALNKKLLEHTISNSVKWAFTKLELYKPPIIGNFELRLINNLGVKLTKSAIYVDDVFYGYIYFSDFSKASQ</sequence>
<name>A0A917JPP3_9GAMM</name>
<comment type="caution">
    <text evidence="1">The sequence shown here is derived from an EMBL/GenBank/DDBJ whole genome shotgun (WGS) entry which is preliminary data.</text>
</comment>
<dbReference type="EMBL" id="BMOB01000002">
    <property type="protein sequence ID" value="GGI80000.1"/>
    <property type="molecule type" value="Genomic_DNA"/>
</dbReference>
<evidence type="ECO:0000313" key="1">
    <source>
        <dbReference type="EMBL" id="GGI80000.1"/>
    </source>
</evidence>
<evidence type="ECO:0000313" key="2">
    <source>
        <dbReference type="Proteomes" id="UP000630149"/>
    </source>
</evidence>
<accession>A0A917JPP3</accession>
<reference evidence="1" key="2">
    <citation type="submission" date="2020-09" db="EMBL/GenBank/DDBJ databases">
        <authorList>
            <person name="Sun Q."/>
            <person name="Ohkuma M."/>
        </authorList>
    </citation>
    <scope>NUCLEOTIDE SEQUENCE</scope>
    <source>
        <strain evidence="1">JCM 13919</strain>
    </source>
</reference>
<proteinExistence type="predicted"/>
<keyword evidence="2" id="KW-1185">Reference proteome</keyword>
<dbReference type="Proteomes" id="UP000630149">
    <property type="component" value="Unassembled WGS sequence"/>
</dbReference>